<dbReference type="PROSITE" id="PS50109">
    <property type="entry name" value="HIS_KIN"/>
    <property type="match status" value="1"/>
</dbReference>
<dbReference type="EMBL" id="CP071090">
    <property type="protein sequence ID" value="QSQ22508.1"/>
    <property type="molecule type" value="Genomic_DNA"/>
</dbReference>
<evidence type="ECO:0000259" key="6">
    <source>
        <dbReference type="PROSITE" id="PS50109"/>
    </source>
</evidence>
<dbReference type="PRINTS" id="PR00344">
    <property type="entry name" value="BCTRLSENSOR"/>
</dbReference>
<proteinExistence type="predicted"/>
<dbReference type="Gene3D" id="3.30.565.10">
    <property type="entry name" value="Histidine kinase-like ATPase, C-terminal domain"/>
    <property type="match status" value="1"/>
</dbReference>
<dbReference type="PANTHER" id="PTHR42878:SF15">
    <property type="entry name" value="BACTERIOPHYTOCHROME"/>
    <property type="match status" value="1"/>
</dbReference>
<name>A0ABX7P1M6_9BACT</name>
<sequence>MLLLRRSDLDEAARKGIDRIRNATGRADRMIGDLLDFTQARLGGGIPIHRKPADLNELVRVVVEEVRLANPGRRIDVTTVGSGAGEWDTDRLAQVVTNLLSNALRYGAEDAPVRVETRAEDGVLELNVHNAGEPIHPDVLPILFQPMKRGTGREQATTRGLGLGLYIVDRIVHAHEGTVTVKSSAEEGTTFSVRIPRHAGRHA</sequence>
<dbReference type="Proteomes" id="UP000662747">
    <property type="component" value="Chromosome"/>
</dbReference>
<dbReference type="GO" id="GO:0016301">
    <property type="term" value="F:kinase activity"/>
    <property type="evidence" value="ECO:0007669"/>
    <property type="project" value="UniProtKB-KW"/>
</dbReference>
<evidence type="ECO:0000256" key="4">
    <source>
        <dbReference type="ARBA" id="ARBA00022679"/>
    </source>
</evidence>
<keyword evidence="3" id="KW-0597">Phosphoprotein</keyword>
<dbReference type="Pfam" id="PF02518">
    <property type="entry name" value="HATPase_c"/>
    <property type="match status" value="1"/>
</dbReference>
<evidence type="ECO:0000256" key="3">
    <source>
        <dbReference type="ARBA" id="ARBA00022553"/>
    </source>
</evidence>
<dbReference type="InterPro" id="IPR036890">
    <property type="entry name" value="HATPase_C_sf"/>
</dbReference>
<keyword evidence="4" id="KW-0808">Transferase</keyword>
<dbReference type="CDD" id="cd00082">
    <property type="entry name" value="HisKA"/>
    <property type="match status" value="1"/>
</dbReference>
<dbReference type="InterPro" id="IPR005467">
    <property type="entry name" value="His_kinase_dom"/>
</dbReference>
<comment type="catalytic activity">
    <reaction evidence="1">
        <text>ATP + protein L-histidine = ADP + protein N-phospho-L-histidine.</text>
        <dbReference type="EC" id="2.7.13.3"/>
    </reaction>
</comment>
<dbReference type="SUPFAM" id="SSF55874">
    <property type="entry name" value="ATPase domain of HSP90 chaperone/DNA topoisomerase II/histidine kinase"/>
    <property type="match status" value="1"/>
</dbReference>
<gene>
    <name evidence="7" type="ORF">JY651_46610</name>
</gene>
<evidence type="ECO:0000313" key="8">
    <source>
        <dbReference type="Proteomes" id="UP000662747"/>
    </source>
</evidence>
<dbReference type="InterPro" id="IPR003661">
    <property type="entry name" value="HisK_dim/P_dom"/>
</dbReference>
<organism evidence="7 8">
    <name type="scientific">Pyxidicoccus parkwayensis</name>
    <dbReference type="NCBI Taxonomy" id="2813578"/>
    <lineage>
        <taxon>Bacteria</taxon>
        <taxon>Pseudomonadati</taxon>
        <taxon>Myxococcota</taxon>
        <taxon>Myxococcia</taxon>
        <taxon>Myxococcales</taxon>
        <taxon>Cystobacterineae</taxon>
        <taxon>Myxococcaceae</taxon>
        <taxon>Pyxidicoccus</taxon>
    </lineage>
</organism>
<accession>A0ABX7P1M6</accession>
<dbReference type="InterPro" id="IPR003594">
    <property type="entry name" value="HATPase_dom"/>
</dbReference>
<evidence type="ECO:0000256" key="1">
    <source>
        <dbReference type="ARBA" id="ARBA00000085"/>
    </source>
</evidence>
<dbReference type="InterPro" id="IPR050351">
    <property type="entry name" value="BphY/WalK/GraS-like"/>
</dbReference>
<dbReference type="SMART" id="SM00387">
    <property type="entry name" value="HATPase_c"/>
    <property type="match status" value="1"/>
</dbReference>
<reference evidence="7 8" key="1">
    <citation type="submission" date="2021-02" db="EMBL/GenBank/DDBJ databases">
        <title>De Novo genome assembly of isolated myxobacteria.</title>
        <authorList>
            <person name="Stevens D.C."/>
        </authorList>
    </citation>
    <scope>NUCLEOTIDE SEQUENCE [LARGE SCALE GENOMIC DNA]</scope>
    <source>
        <strain evidence="8">SCPEA02</strain>
    </source>
</reference>
<evidence type="ECO:0000256" key="5">
    <source>
        <dbReference type="ARBA" id="ARBA00022777"/>
    </source>
</evidence>
<dbReference type="EC" id="2.7.13.3" evidence="2"/>
<protein>
    <recommendedName>
        <fullName evidence="2">histidine kinase</fullName>
        <ecNumber evidence="2">2.7.13.3</ecNumber>
    </recommendedName>
</protein>
<evidence type="ECO:0000313" key="7">
    <source>
        <dbReference type="EMBL" id="QSQ22508.1"/>
    </source>
</evidence>
<feature type="domain" description="Histidine kinase" evidence="6">
    <location>
        <begin position="1"/>
        <end position="199"/>
    </location>
</feature>
<keyword evidence="5 7" id="KW-0418">Kinase</keyword>
<dbReference type="PANTHER" id="PTHR42878">
    <property type="entry name" value="TWO-COMPONENT HISTIDINE KINASE"/>
    <property type="match status" value="1"/>
</dbReference>
<dbReference type="InterPro" id="IPR004358">
    <property type="entry name" value="Sig_transdc_His_kin-like_C"/>
</dbReference>
<evidence type="ECO:0000256" key="2">
    <source>
        <dbReference type="ARBA" id="ARBA00012438"/>
    </source>
</evidence>
<keyword evidence="8" id="KW-1185">Reference proteome</keyword>